<dbReference type="PROSITE" id="PS50931">
    <property type="entry name" value="HTH_LYSR"/>
    <property type="match status" value="1"/>
</dbReference>
<dbReference type="InterPro" id="IPR036388">
    <property type="entry name" value="WH-like_DNA-bd_sf"/>
</dbReference>
<dbReference type="EMBL" id="JAEKNQ010000058">
    <property type="protein sequence ID" value="MBJ7604462.1"/>
    <property type="molecule type" value="Genomic_DNA"/>
</dbReference>
<protein>
    <submittedName>
        <fullName evidence="6">LysR family transcriptional regulator</fullName>
    </submittedName>
</protein>
<dbReference type="SUPFAM" id="SSF46785">
    <property type="entry name" value="Winged helix' DNA-binding domain"/>
    <property type="match status" value="1"/>
</dbReference>
<gene>
    <name evidence="6" type="ORF">JF888_14970</name>
</gene>
<reference evidence="6 7" key="1">
    <citation type="submission" date="2020-10" db="EMBL/GenBank/DDBJ databases">
        <title>Ca. Dormibacterota MAGs.</title>
        <authorList>
            <person name="Montgomery K."/>
        </authorList>
    </citation>
    <scope>NUCLEOTIDE SEQUENCE [LARGE SCALE GENOMIC DNA]</scope>
    <source>
        <strain evidence="6">SC8811_S16_3</strain>
    </source>
</reference>
<evidence type="ECO:0000259" key="5">
    <source>
        <dbReference type="PROSITE" id="PS50931"/>
    </source>
</evidence>
<evidence type="ECO:0000256" key="4">
    <source>
        <dbReference type="ARBA" id="ARBA00023163"/>
    </source>
</evidence>
<dbReference type="Proteomes" id="UP000620075">
    <property type="component" value="Unassembled WGS sequence"/>
</dbReference>
<evidence type="ECO:0000256" key="2">
    <source>
        <dbReference type="ARBA" id="ARBA00023015"/>
    </source>
</evidence>
<dbReference type="RefSeq" id="WP_338182151.1">
    <property type="nucleotide sequence ID" value="NZ_JAEKNQ010000058.1"/>
</dbReference>
<sequence>MLTSILERRITLHQLRIFKTVVDLHGFTRAAEALALTQSAVTHQIQALERSIGFAVFQSSRRTIELTQVGTALYERAGRILALVRETGDALDDIAGLKSGSVRIAADTTVGIYVLPDAMAAFRQSHPEIALSLDVVNRQRVRELLLSGDADIGVAGRLWEDDLLEAEPFLNNELKCFSAPSHPLAQRRRVEPAELLGGPLLLREVGSGTRESAEAILREHGVRPQPDMEMASNGALKRAVARGLGVTILSTYAVRLEVELGHLTIVPVRGLPVSRRWHVVWTRERILSPAVQAFRKHLLAPDWRQQLSVPLTSE</sequence>
<organism evidence="6 7">
    <name type="scientific">Candidatus Dormiibacter inghamiae</name>
    <dbReference type="NCBI Taxonomy" id="3127013"/>
    <lineage>
        <taxon>Bacteria</taxon>
        <taxon>Bacillati</taxon>
        <taxon>Candidatus Dormiibacterota</taxon>
        <taxon>Candidatus Dormibacteria</taxon>
        <taxon>Candidatus Dormibacterales</taxon>
        <taxon>Candidatus Dormibacteraceae</taxon>
        <taxon>Candidatus Dormiibacter</taxon>
    </lineage>
</organism>
<dbReference type="FunFam" id="1.10.10.10:FF:000001">
    <property type="entry name" value="LysR family transcriptional regulator"/>
    <property type="match status" value="1"/>
</dbReference>
<comment type="caution">
    <text evidence="6">The sequence shown here is derived from an EMBL/GenBank/DDBJ whole genome shotgun (WGS) entry which is preliminary data.</text>
</comment>
<name>A0A934NI54_9BACT</name>
<evidence type="ECO:0000256" key="3">
    <source>
        <dbReference type="ARBA" id="ARBA00023125"/>
    </source>
</evidence>
<comment type="similarity">
    <text evidence="1">Belongs to the LysR transcriptional regulatory family.</text>
</comment>
<dbReference type="Gene3D" id="1.10.10.10">
    <property type="entry name" value="Winged helix-like DNA-binding domain superfamily/Winged helix DNA-binding domain"/>
    <property type="match status" value="1"/>
</dbReference>
<keyword evidence="3" id="KW-0238">DNA-binding</keyword>
<dbReference type="PRINTS" id="PR00039">
    <property type="entry name" value="HTHLYSR"/>
</dbReference>
<dbReference type="InterPro" id="IPR005119">
    <property type="entry name" value="LysR_subst-bd"/>
</dbReference>
<keyword evidence="4" id="KW-0804">Transcription</keyword>
<evidence type="ECO:0000256" key="1">
    <source>
        <dbReference type="ARBA" id="ARBA00009437"/>
    </source>
</evidence>
<dbReference type="Pfam" id="PF03466">
    <property type="entry name" value="LysR_substrate"/>
    <property type="match status" value="1"/>
</dbReference>
<dbReference type="PANTHER" id="PTHR30126:SF39">
    <property type="entry name" value="HTH-TYPE TRANSCRIPTIONAL REGULATOR CYSL"/>
    <property type="match status" value="1"/>
</dbReference>
<dbReference type="Gene3D" id="3.40.190.290">
    <property type="match status" value="1"/>
</dbReference>
<dbReference type="AlphaFoldDB" id="A0A934NI54"/>
<dbReference type="GO" id="GO:0000976">
    <property type="term" value="F:transcription cis-regulatory region binding"/>
    <property type="evidence" value="ECO:0007669"/>
    <property type="project" value="TreeGrafter"/>
</dbReference>
<dbReference type="PANTHER" id="PTHR30126">
    <property type="entry name" value="HTH-TYPE TRANSCRIPTIONAL REGULATOR"/>
    <property type="match status" value="1"/>
</dbReference>
<dbReference type="Pfam" id="PF00126">
    <property type="entry name" value="HTH_1"/>
    <property type="match status" value="1"/>
</dbReference>
<evidence type="ECO:0000313" key="7">
    <source>
        <dbReference type="Proteomes" id="UP000620075"/>
    </source>
</evidence>
<accession>A0A934NI54</accession>
<dbReference type="GO" id="GO:0003700">
    <property type="term" value="F:DNA-binding transcription factor activity"/>
    <property type="evidence" value="ECO:0007669"/>
    <property type="project" value="InterPro"/>
</dbReference>
<dbReference type="SUPFAM" id="SSF53850">
    <property type="entry name" value="Periplasmic binding protein-like II"/>
    <property type="match status" value="1"/>
</dbReference>
<feature type="domain" description="HTH lysR-type" evidence="5">
    <location>
        <begin position="10"/>
        <end position="67"/>
    </location>
</feature>
<keyword evidence="2" id="KW-0805">Transcription regulation</keyword>
<dbReference type="InterPro" id="IPR000847">
    <property type="entry name" value="LysR_HTH_N"/>
</dbReference>
<proteinExistence type="inferred from homology"/>
<evidence type="ECO:0000313" key="6">
    <source>
        <dbReference type="EMBL" id="MBJ7604462.1"/>
    </source>
</evidence>
<dbReference type="InterPro" id="IPR036390">
    <property type="entry name" value="WH_DNA-bd_sf"/>
</dbReference>